<evidence type="ECO:0000313" key="1">
    <source>
        <dbReference type="EMBL" id="EHR52439.1"/>
    </source>
</evidence>
<name>H5X7T9_9PSEU</name>
<reference evidence="1 2" key="1">
    <citation type="journal article" date="2012" name="Stand. Genomic Sci.">
        <title>Genome sequence of the ocean sediment bacterium Saccharomonospora marina type strain (XMU15(T)).</title>
        <authorList>
            <person name="Klenk H.P."/>
            <person name="Lu M."/>
            <person name="Lucas S."/>
            <person name="Lapidus A."/>
            <person name="Copeland A."/>
            <person name="Pitluck S."/>
            <person name="Goodwin L.A."/>
            <person name="Han C."/>
            <person name="Tapia R."/>
            <person name="Brambilla E.M."/>
            <person name="Potter G."/>
            <person name="Land M."/>
            <person name="Ivanova N."/>
            <person name="Rohde M."/>
            <person name="Goker M."/>
            <person name="Detter J.C."/>
            <person name="Li W.J."/>
            <person name="Kyrpides N.C."/>
            <person name="Woyke T."/>
        </authorList>
    </citation>
    <scope>NUCLEOTIDE SEQUENCE [LARGE SCALE GENOMIC DNA]</scope>
    <source>
        <strain evidence="1 2">XMU15</strain>
    </source>
</reference>
<dbReference type="InterPro" id="IPR024078">
    <property type="entry name" value="LmbE-like_dom_sf"/>
</dbReference>
<proteinExistence type="predicted"/>
<dbReference type="SUPFAM" id="SSF102588">
    <property type="entry name" value="LmbE-like"/>
    <property type="match status" value="1"/>
</dbReference>
<keyword evidence="2" id="KW-1185">Reference proteome</keyword>
<dbReference type="EMBL" id="CM001439">
    <property type="protein sequence ID" value="EHR52439.1"/>
    <property type="molecule type" value="Genomic_DNA"/>
</dbReference>
<dbReference type="OrthoDB" id="116799at2"/>
<dbReference type="HOGENOM" id="CLU_082131_0_0_11"/>
<organism evidence="1 2">
    <name type="scientific">Saccharomonospora marina XMU15</name>
    <dbReference type="NCBI Taxonomy" id="882083"/>
    <lineage>
        <taxon>Bacteria</taxon>
        <taxon>Bacillati</taxon>
        <taxon>Actinomycetota</taxon>
        <taxon>Actinomycetes</taxon>
        <taxon>Pseudonocardiales</taxon>
        <taxon>Pseudonocardiaceae</taxon>
        <taxon>Saccharomonospora</taxon>
    </lineage>
</organism>
<evidence type="ECO:0000313" key="2">
    <source>
        <dbReference type="Proteomes" id="UP000004926"/>
    </source>
</evidence>
<accession>H5X7T9</accession>
<dbReference type="Proteomes" id="UP000004926">
    <property type="component" value="Chromosome"/>
</dbReference>
<sequence>MTASLVSDDRHIIVLSPHFDDAVLSLGGLLAAHRGPSTVVTAHGGPPPAGLRVSGWDSDCGFVRPEEAYTMRLGEDRRACALLGARQVVLPNADGPYGAGRPIAGLEEFLTGLAADAAVFVPLGLIQPDHRAVRDVALPVLRGGPATWIYADLPYTAADPGWPRVQFGGSPEFSGPADGGCIVDASHEFTLDDATWSGKRDAVLCYASQLSLVATMLETDGTGALLGRHGPLSTEVVWRVARP</sequence>
<dbReference type="AlphaFoldDB" id="H5X7T9"/>
<dbReference type="RefSeq" id="WP_009155817.1">
    <property type="nucleotide sequence ID" value="NZ_CM001439.1"/>
</dbReference>
<protein>
    <submittedName>
        <fullName evidence="1">Putative LmbE-like protein</fullName>
    </submittedName>
</protein>
<dbReference type="Gene3D" id="3.40.50.10320">
    <property type="entry name" value="LmbE-like"/>
    <property type="match status" value="1"/>
</dbReference>
<dbReference type="STRING" id="882083.SacmaDRAFT_4247"/>
<dbReference type="eggNOG" id="COG2120">
    <property type="taxonomic scope" value="Bacteria"/>
</dbReference>
<gene>
    <name evidence="1" type="ORF">SacmaDRAFT_4247</name>
</gene>